<gene>
    <name evidence="3" type="ORF">G8E10_14440</name>
</gene>
<dbReference type="EMBL" id="JAANCM010000007">
    <property type="protein sequence ID" value="NHT76933.1"/>
    <property type="molecule type" value="Genomic_DNA"/>
</dbReference>
<proteinExistence type="inferred from homology"/>
<dbReference type="InterPro" id="IPR017938">
    <property type="entry name" value="Riboflavin_synthase-like_b-brl"/>
</dbReference>
<name>A0AA43ZFJ6_9HYPH</name>
<comment type="similarity">
    <text evidence="1">Belongs to the SIP oxidoreductase family.</text>
</comment>
<comment type="caution">
    <text evidence="3">The sequence shown here is derived from an EMBL/GenBank/DDBJ whole genome shotgun (WGS) entry which is preliminary data.</text>
</comment>
<dbReference type="Gene3D" id="3.40.50.80">
    <property type="entry name" value="Nucleotide-binding domain of ferredoxin-NADP reductase (FNR) module"/>
    <property type="match status" value="1"/>
</dbReference>
<dbReference type="PANTHER" id="PTHR30157">
    <property type="entry name" value="FERRIC REDUCTASE, NADPH-DEPENDENT"/>
    <property type="match status" value="1"/>
</dbReference>
<evidence type="ECO:0000313" key="4">
    <source>
        <dbReference type="Proteomes" id="UP001155840"/>
    </source>
</evidence>
<dbReference type="SUPFAM" id="SSF63380">
    <property type="entry name" value="Riboflavin synthase domain-like"/>
    <property type="match status" value="1"/>
</dbReference>
<keyword evidence="4" id="KW-1185">Reference proteome</keyword>
<dbReference type="InterPro" id="IPR039374">
    <property type="entry name" value="SIP_fam"/>
</dbReference>
<dbReference type="CDD" id="cd06193">
    <property type="entry name" value="siderophore_interacting"/>
    <property type="match status" value="1"/>
</dbReference>
<sequence>MQTTTFLDIPPEFGLQMIKAQAMERSLPFDEPPDGVTLHLPLGQIHACGENGGLRLTLNASDDVKLHLLQEVVDHRLDEAAVALDRRWSLTNPGLVPPNLTFATVASCEHVYPSYYRVRLSGASLERFSRDGLHFRLLFPPESHIGQWPFVSGSGRVEWPGGISQWHRPVYTTRSVDPENGTLDFDVFAHEGGRVTDWCKTLQPGMDVAIMGPGGEWLPDAAWIALFGDETALPAIARILESLPTETSGVATILVSDAHDKQHLKTPSGMAVRWLVRGDGISLLNELKQLEIPDDNRFVWIASERSEVNQARDMLADRGLQKSEMRAASYWSRQQS</sequence>
<evidence type="ECO:0000259" key="2">
    <source>
        <dbReference type="PROSITE" id="PS51384"/>
    </source>
</evidence>
<dbReference type="InterPro" id="IPR013113">
    <property type="entry name" value="SIP_FAD-bd"/>
</dbReference>
<organism evidence="3 4">
    <name type="scientific">Ferranicluibacter rubi</name>
    <dbReference type="NCBI Taxonomy" id="2715133"/>
    <lineage>
        <taxon>Bacteria</taxon>
        <taxon>Pseudomonadati</taxon>
        <taxon>Pseudomonadota</taxon>
        <taxon>Alphaproteobacteria</taxon>
        <taxon>Hyphomicrobiales</taxon>
        <taxon>Rhizobiaceae</taxon>
        <taxon>Ferranicluibacter</taxon>
    </lineage>
</organism>
<dbReference type="RefSeq" id="WP_110802762.1">
    <property type="nucleotide sequence ID" value="NZ_JAANCM010000007.1"/>
</dbReference>
<dbReference type="Pfam" id="PF04954">
    <property type="entry name" value="SIP"/>
    <property type="match status" value="1"/>
</dbReference>
<evidence type="ECO:0000256" key="1">
    <source>
        <dbReference type="ARBA" id="ARBA00035644"/>
    </source>
</evidence>
<dbReference type="Gene3D" id="2.40.30.10">
    <property type="entry name" value="Translation factors"/>
    <property type="match status" value="1"/>
</dbReference>
<dbReference type="InterPro" id="IPR039261">
    <property type="entry name" value="FNR_nucleotide-bd"/>
</dbReference>
<feature type="domain" description="FAD-binding FR-type" evidence="2">
    <location>
        <begin position="98"/>
        <end position="220"/>
    </location>
</feature>
<evidence type="ECO:0000313" key="3">
    <source>
        <dbReference type="EMBL" id="NHT76933.1"/>
    </source>
</evidence>
<accession>A0AA43ZFJ6</accession>
<dbReference type="InterPro" id="IPR017927">
    <property type="entry name" value="FAD-bd_FR_type"/>
</dbReference>
<protein>
    <submittedName>
        <fullName evidence="3">Siderophore-interacting protein</fullName>
    </submittedName>
</protein>
<dbReference type="Pfam" id="PF08021">
    <property type="entry name" value="FAD_binding_9"/>
    <property type="match status" value="1"/>
</dbReference>
<dbReference type="PROSITE" id="PS51384">
    <property type="entry name" value="FAD_FR"/>
    <property type="match status" value="1"/>
</dbReference>
<dbReference type="Proteomes" id="UP001155840">
    <property type="component" value="Unassembled WGS sequence"/>
</dbReference>
<reference evidence="3" key="1">
    <citation type="submission" date="2020-03" db="EMBL/GenBank/DDBJ databases">
        <title>Ferranicluibacter endophyticum gen. nov., sp. nov., a new genus isolated from Rubus ulmifolius Schott. stem.</title>
        <authorList>
            <person name="Roca-Couso R."/>
            <person name="Flores-Felix J.D."/>
            <person name="Igual J.M."/>
            <person name="Rivas R."/>
        </authorList>
    </citation>
    <scope>NUCLEOTIDE SEQUENCE</scope>
    <source>
        <strain evidence="3">CRRU44</strain>
    </source>
</reference>
<dbReference type="InterPro" id="IPR007037">
    <property type="entry name" value="SIP_rossman_dom"/>
</dbReference>
<dbReference type="AlphaFoldDB" id="A0AA43ZFJ6"/>
<dbReference type="GO" id="GO:0016491">
    <property type="term" value="F:oxidoreductase activity"/>
    <property type="evidence" value="ECO:0007669"/>
    <property type="project" value="InterPro"/>
</dbReference>
<dbReference type="PANTHER" id="PTHR30157:SF0">
    <property type="entry name" value="NADPH-DEPENDENT FERRIC-CHELATE REDUCTASE"/>
    <property type="match status" value="1"/>
</dbReference>